<evidence type="ECO:0000256" key="1">
    <source>
        <dbReference type="ARBA" id="ARBA00022741"/>
    </source>
</evidence>
<dbReference type="InterPro" id="IPR011009">
    <property type="entry name" value="Kinase-like_dom_sf"/>
</dbReference>
<evidence type="ECO:0000256" key="3">
    <source>
        <dbReference type="PROSITE-ProRule" id="PRU10141"/>
    </source>
</evidence>
<keyword evidence="2 3" id="KW-0067">ATP-binding</keyword>
<dbReference type="PANTHER" id="PTHR24348">
    <property type="entry name" value="SERINE/THREONINE-PROTEIN KINASE UNC-51-RELATED"/>
    <property type="match status" value="1"/>
</dbReference>
<keyword evidence="4" id="KW-0812">Transmembrane</keyword>
<gene>
    <name evidence="6" type="ORF">ACFSW8_12745</name>
</gene>
<evidence type="ECO:0000259" key="5">
    <source>
        <dbReference type="PROSITE" id="PS50011"/>
    </source>
</evidence>
<accession>A0ABW4ZCY8</accession>
<feature type="transmembrane region" description="Helical" evidence="4">
    <location>
        <begin position="522"/>
        <end position="545"/>
    </location>
</feature>
<dbReference type="RefSeq" id="WP_377089653.1">
    <property type="nucleotide sequence ID" value="NZ_JBHSJL010000014.1"/>
</dbReference>
<organism evidence="6 7">
    <name type="scientific">Rubritalea tangerina</name>
    <dbReference type="NCBI Taxonomy" id="430798"/>
    <lineage>
        <taxon>Bacteria</taxon>
        <taxon>Pseudomonadati</taxon>
        <taxon>Verrucomicrobiota</taxon>
        <taxon>Verrucomicrobiia</taxon>
        <taxon>Verrucomicrobiales</taxon>
        <taxon>Rubritaleaceae</taxon>
        <taxon>Rubritalea</taxon>
    </lineage>
</organism>
<dbReference type="InterPro" id="IPR025640">
    <property type="entry name" value="GYF_2"/>
</dbReference>
<keyword evidence="6" id="KW-0808">Transferase</keyword>
<keyword evidence="4" id="KW-1133">Transmembrane helix</keyword>
<evidence type="ECO:0000313" key="7">
    <source>
        <dbReference type="Proteomes" id="UP001597389"/>
    </source>
</evidence>
<feature type="transmembrane region" description="Helical" evidence="4">
    <location>
        <begin position="470"/>
        <end position="487"/>
    </location>
</feature>
<dbReference type="Pfam" id="PF00069">
    <property type="entry name" value="Pkinase"/>
    <property type="match status" value="1"/>
</dbReference>
<dbReference type="InterPro" id="IPR045269">
    <property type="entry name" value="Atg1-like"/>
</dbReference>
<proteinExistence type="predicted"/>
<dbReference type="CDD" id="cd14014">
    <property type="entry name" value="STKc_PknB_like"/>
    <property type="match status" value="1"/>
</dbReference>
<keyword evidence="1 3" id="KW-0547">Nucleotide-binding</keyword>
<dbReference type="EMBL" id="JBHUJB010000051">
    <property type="protein sequence ID" value="MFD2159770.1"/>
    <property type="molecule type" value="Genomic_DNA"/>
</dbReference>
<dbReference type="PROSITE" id="PS00108">
    <property type="entry name" value="PROTEIN_KINASE_ST"/>
    <property type="match status" value="1"/>
</dbReference>
<feature type="transmembrane region" description="Helical" evidence="4">
    <location>
        <begin position="499"/>
        <end position="516"/>
    </location>
</feature>
<dbReference type="PROSITE" id="PS50011">
    <property type="entry name" value="PROTEIN_KINASE_DOM"/>
    <property type="match status" value="1"/>
</dbReference>
<dbReference type="PROSITE" id="PS00107">
    <property type="entry name" value="PROTEIN_KINASE_ATP"/>
    <property type="match status" value="1"/>
</dbReference>
<protein>
    <submittedName>
        <fullName evidence="6">Protein kinase</fullName>
    </submittedName>
</protein>
<dbReference type="PANTHER" id="PTHR24348:SF70">
    <property type="entry name" value="PROTEIN KINASE DOMAIN CONTAINING PROTEIN"/>
    <property type="match status" value="1"/>
</dbReference>
<feature type="transmembrane region" description="Helical" evidence="4">
    <location>
        <begin position="195"/>
        <end position="213"/>
    </location>
</feature>
<dbReference type="InterPro" id="IPR017441">
    <property type="entry name" value="Protein_kinase_ATP_BS"/>
</dbReference>
<dbReference type="InterPro" id="IPR036259">
    <property type="entry name" value="MFS_trans_sf"/>
</dbReference>
<dbReference type="SUPFAM" id="SSF103473">
    <property type="entry name" value="MFS general substrate transporter"/>
    <property type="match status" value="1"/>
</dbReference>
<dbReference type="SUPFAM" id="SSF56112">
    <property type="entry name" value="Protein kinase-like (PK-like)"/>
    <property type="match status" value="1"/>
</dbReference>
<evidence type="ECO:0000256" key="4">
    <source>
        <dbReference type="SAM" id="Phobius"/>
    </source>
</evidence>
<dbReference type="InterPro" id="IPR008271">
    <property type="entry name" value="Ser/Thr_kinase_AS"/>
</dbReference>
<feature type="binding site" evidence="3">
    <location>
        <position position="40"/>
    </location>
    <ligand>
        <name>ATP</name>
        <dbReference type="ChEBI" id="CHEBI:30616"/>
    </ligand>
</feature>
<name>A0ABW4ZCY8_9BACT</name>
<dbReference type="Proteomes" id="UP001597389">
    <property type="component" value="Unassembled WGS sequence"/>
</dbReference>
<dbReference type="Gene3D" id="1.10.510.10">
    <property type="entry name" value="Transferase(Phosphotransferase) domain 1"/>
    <property type="match status" value="1"/>
</dbReference>
<feature type="transmembrane region" description="Helical" evidence="4">
    <location>
        <begin position="447"/>
        <end position="464"/>
    </location>
</feature>
<dbReference type="Pfam" id="PF14237">
    <property type="entry name" value="GYF_2"/>
    <property type="match status" value="1"/>
</dbReference>
<keyword evidence="6" id="KW-0418">Kinase</keyword>
<sequence>MKDTSDTGQRYTIKSILGTGGFGSVYRAYDSKLQRDVAIKRLDKGDCQESIRQKLMDEARVLATLKHPNIVSIYDVSSQEQFDEIVMEFINGITLQTFVKRHLLQANDFRHIAAQVLHALSASHKAGVLHCDIKPENVMLCLTSGDQYELKVFDFGMSEAADNTSANEDFKLVGSVYVMAPELFDRQRPCEKTDIYALGCLFYFLLTGAYPFVGASSMQVMASHLKGKHRPLLAVRPDLGQEFCDWVESFIKTDPNERLESCAKGLEQLLRFEFQDKVGVFTLPTDLEIESENSRVVRTLTRRSLELESAADDKRTTRYLTNTITHSLGITKSAKAILEEAEDLEDPFSPKPKVLPDTAEWFFTRGDEAKGPVTLDQLYRLVEDDKVEAGSMVWHPHYGEWVHAYNCAELKPYFPEAPKEDEEEADELAKEQIETARKLPFWLNPEVLVVLLGGILAAIGAFVFPQSQSMILMAFAAVVAVFGFGFLRVRQYRDGKMWLALGLCLPVIGDLIYAIVKRDMRAAVGMTMFLLGGLAVFTFGSVVIADYASDQTMANTEVQSS</sequence>
<evidence type="ECO:0000256" key="2">
    <source>
        <dbReference type="ARBA" id="ARBA00022840"/>
    </source>
</evidence>
<reference evidence="7" key="1">
    <citation type="journal article" date="2019" name="Int. J. Syst. Evol. Microbiol.">
        <title>The Global Catalogue of Microorganisms (GCM) 10K type strain sequencing project: providing services to taxonomists for standard genome sequencing and annotation.</title>
        <authorList>
            <consortium name="The Broad Institute Genomics Platform"/>
            <consortium name="The Broad Institute Genome Sequencing Center for Infectious Disease"/>
            <person name="Wu L."/>
            <person name="Ma J."/>
        </authorList>
    </citation>
    <scope>NUCLEOTIDE SEQUENCE [LARGE SCALE GENOMIC DNA]</scope>
    <source>
        <strain evidence="7">CCUG 57942</strain>
    </source>
</reference>
<evidence type="ECO:0000313" key="6">
    <source>
        <dbReference type="EMBL" id="MFD2159770.1"/>
    </source>
</evidence>
<dbReference type="InterPro" id="IPR000719">
    <property type="entry name" value="Prot_kinase_dom"/>
</dbReference>
<feature type="domain" description="Protein kinase" evidence="5">
    <location>
        <begin position="11"/>
        <end position="270"/>
    </location>
</feature>
<comment type="caution">
    <text evidence="6">The sequence shown here is derived from an EMBL/GenBank/DDBJ whole genome shotgun (WGS) entry which is preliminary data.</text>
</comment>
<keyword evidence="4" id="KW-0472">Membrane</keyword>
<dbReference type="GO" id="GO:0016301">
    <property type="term" value="F:kinase activity"/>
    <property type="evidence" value="ECO:0007669"/>
    <property type="project" value="UniProtKB-KW"/>
</dbReference>
<keyword evidence="7" id="KW-1185">Reference proteome</keyword>
<dbReference type="SMART" id="SM00220">
    <property type="entry name" value="S_TKc"/>
    <property type="match status" value="1"/>
</dbReference>